<evidence type="ECO:0000313" key="1">
    <source>
        <dbReference type="EMBL" id="MBB4443682.1"/>
    </source>
</evidence>
<gene>
    <name evidence="1" type="ORF">GGE15_006988</name>
</gene>
<reference evidence="1 2" key="1">
    <citation type="submission" date="2020-08" db="EMBL/GenBank/DDBJ databases">
        <title>Genomic Encyclopedia of Type Strains, Phase IV (KMG-V): Genome sequencing to study the core and pangenomes of soil and plant-associated prokaryotes.</title>
        <authorList>
            <person name="Whitman W."/>
        </authorList>
    </citation>
    <scope>NUCLEOTIDE SEQUENCE [LARGE SCALE GENOMIC DNA]</scope>
    <source>
        <strain evidence="1 2">SEMIA 414</strain>
    </source>
</reference>
<name>A0A7W6USS2_9HYPH</name>
<proteinExistence type="predicted"/>
<comment type="caution">
    <text evidence="1">The sequence shown here is derived from an EMBL/GenBank/DDBJ whole genome shotgun (WGS) entry which is preliminary data.</text>
</comment>
<dbReference type="Proteomes" id="UP000533724">
    <property type="component" value="Unassembled WGS sequence"/>
</dbReference>
<dbReference type="EMBL" id="JACIHI010000026">
    <property type="protein sequence ID" value="MBB4443682.1"/>
    <property type="molecule type" value="Genomic_DNA"/>
</dbReference>
<evidence type="ECO:0000313" key="2">
    <source>
        <dbReference type="Proteomes" id="UP000533724"/>
    </source>
</evidence>
<protein>
    <submittedName>
        <fullName evidence="1">Uncharacterized protein</fullName>
    </submittedName>
</protein>
<accession>A0A7W6USS2</accession>
<dbReference type="AlphaFoldDB" id="A0A7W6USS2"/>
<sequence length="36" mass="3951">MPLDLNFPDSVQIFDMAFVETVSMVLIPSGHVLDGD</sequence>
<organism evidence="1 2">
    <name type="scientific">Rhizobium esperanzae</name>
    <dbReference type="NCBI Taxonomy" id="1967781"/>
    <lineage>
        <taxon>Bacteria</taxon>
        <taxon>Pseudomonadati</taxon>
        <taxon>Pseudomonadota</taxon>
        <taxon>Alphaproteobacteria</taxon>
        <taxon>Hyphomicrobiales</taxon>
        <taxon>Rhizobiaceae</taxon>
        <taxon>Rhizobium/Agrobacterium group</taxon>
        <taxon>Rhizobium</taxon>
    </lineage>
</organism>